<sequence>MSVTRHRWLVPSAGGSAVVCGAVLLGVSSWAGGRSEQVGGMEATGYGYAALFAGLAGLPTLLLGGLALLLLRRPRAAGNLSLLAGLLVLFGGGAGMGTLHVVLGWATVAVGVAVMTLGVAATTFAATPGARGTR</sequence>
<feature type="transmembrane region" description="Helical" evidence="1">
    <location>
        <begin position="12"/>
        <end position="33"/>
    </location>
</feature>
<keyword evidence="1" id="KW-0812">Transmembrane</keyword>
<comment type="caution">
    <text evidence="2">The sequence shown here is derived from an EMBL/GenBank/DDBJ whole genome shotgun (WGS) entry which is preliminary data.</text>
</comment>
<organism evidence="2 3">
    <name type="scientific">Nocardioides aurantiacus</name>
    <dbReference type="NCBI Taxonomy" id="86796"/>
    <lineage>
        <taxon>Bacteria</taxon>
        <taxon>Bacillati</taxon>
        <taxon>Actinomycetota</taxon>
        <taxon>Actinomycetes</taxon>
        <taxon>Propionibacteriales</taxon>
        <taxon>Nocardioidaceae</taxon>
        <taxon>Nocardioides</taxon>
    </lineage>
</organism>
<accession>A0A3N2CS69</accession>
<feature type="transmembrane region" description="Helical" evidence="1">
    <location>
        <begin position="102"/>
        <end position="126"/>
    </location>
</feature>
<evidence type="ECO:0000256" key="1">
    <source>
        <dbReference type="SAM" id="Phobius"/>
    </source>
</evidence>
<feature type="transmembrane region" description="Helical" evidence="1">
    <location>
        <begin position="45"/>
        <end position="71"/>
    </location>
</feature>
<evidence type="ECO:0000313" key="3">
    <source>
        <dbReference type="Proteomes" id="UP000281738"/>
    </source>
</evidence>
<evidence type="ECO:0000313" key="2">
    <source>
        <dbReference type="EMBL" id="ROR90382.1"/>
    </source>
</evidence>
<dbReference type="Proteomes" id="UP000281738">
    <property type="component" value="Unassembled WGS sequence"/>
</dbReference>
<dbReference type="EMBL" id="RKHO01000001">
    <property type="protein sequence ID" value="ROR90382.1"/>
    <property type="molecule type" value="Genomic_DNA"/>
</dbReference>
<name>A0A3N2CS69_9ACTN</name>
<gene>
    <name evidence="2" type="ORF">EDD33_1222</name>
</gene>
<keyword evidence="3" id="KW-1185">Reference proteome</keyword>
<proteinExistence type="predicted"/>
<dbReference type="RefSeq" id="WP_148076949.1">
    <property type="nucleotide sequence ID" value="NZ_RKHO01000001.1"/>
</dbReference>
<feature type="transmembrane region" description="Helical" evidence="1">
    <location>
        <begin position="78"/>
        <end position="96"/>
    </location>
</feature>
<keyword evidence="1" id="KW-0472">Membrane</keyword>
<protein>
    <submittedName>
        <fullName evidence="2">Uncharacterized protein</fullName>
    </submittedName>
</protein>
<dbReference type="AlphaFoldDB" id="A0A3N2CS69"/>
<reference evidence="2 3" key="1">
    <citation type="submission" date="2018-11" db="EMBL/GenBank/DDBJ databases">
        <title>Sequencing the genomes of 1000 actinobacteria strains.</title>
        <authorList>
            <person name="Klenk H.-P."/>
        </authorList>
    </citation>
    <scope>NUCLEOTIDE SEQUENCE [LARGE SCALE GENOMIC DNA]</scope>
    <source>
        <strain evidence="2 3">DSM 12652</strain>
    </source>
</reference>
<keyword evidence="1" id="KW-1133">Transmembrane helix</keyword>